<evidence type="ECO:0000256" key="1">
    <source>
        <dbReference type="ARBA" id="ARBA00006460"/>
    </source>
</evidence>
<sequence length="184" mass="21185">MTPFINYSRFFDLHNLSDDKRQQYNYSLVKFYSPVTQNYLPASNLGAITERLDDLIRNYITTHEKLDQTNMDKRTFEKMIHFKSLKSCIDPGESVEILAAQSIGEPSTQMTLNTFHFAGRGEMNVTLSVPRLCELLMVASQKVKTPTMEVPILHSSSALGKAKRLQRRWSRLLFSQVLKTLNIH</sequence>
<evidence type="ECO:0000256" key="2">
    <source>
        <dbReference type="ARBA" id="ARBA00012418"/>
    </source>
</evidence>
<dbReference type="InterPro" id="IPR007081">
    <property type="entry name" value="RNA_pol_Rpb1_5"/>
</dbReference>
<dbReference type="GO" id="GO:0003677">
    <property type="term" value="F:DNA binding"/>
    <property type="evidence" value="ECO:0007669"/>
    <property type="project" value="InterPro"/>
</dbReference>
<protein>
    <recommendedName>
        <fullName evidence="2">DNA-directed RNA polymerase</fullName>
        <ecNumber evidence="2">2.7.7.6</ecNumber>
    </recommendedName>
</protein>
<evidence type="ECO:0000313" key="9">
    <source>
        <dbReference type="Proteomes" id="UP000663823"/>
    </source>
</evidence>
<keyword evidence="3" id="KW-0240">DNA-directed RNA polymerase</keyword>
<name>A0A820ALZ0_9BILA</name>
<feature type="non-terminal residue" evidence="8">
    <location>
        <position position="1"/>
    </location>
</feature>
<evidence type="ECO:0000313" key="8">
    <source>
        <dbReference type="EMBL" id="CAF4191399.1"/>
    </source>
</evidence>
<proteinExistence type="inferred from homology"/>
<dbReference type="PANTHER" id="PTHR19376">
    <property type="entry name" value="DNA-DIRECTED RNA POLYMERASE"/>
    <property type="match status" value="1"/>
</dbReference>
<dbReference type="Gene3D" id="1.10.357.120">
    <property type="match status" value="1"/>
</dbReference>
<reference evidence="8" key="1">
    <citation type="submission" date="2021-02" db="EMBL/GenBank/DDBJ databases">
        <authorList>
            <person name="Nowell W R."/>
        </authorList>
    </citation>
    <scope>NUCLEOTIDE SEQUENCE</scope>
</reference>
<organism evidence="8 9">
    <name type="scientific">Rotaria sordida</name>
    <dbReference type="NCBI Taxonomy" id="392033"/>
    <lineage>
        <taxon>Eukaryota</taxon>
        <taxon>Metazoa</taxon>
        <taxon>Spiralia</taxon>
        <taxon>Gnathifera</taxon>
        <taxon>Rotifera</taxon>
        <taxon>Eurotatoria</taxon>
        <taxon>Bdelloidea</taxon>
        <taxon>Philodinida</taxon>
        <taxon>Philodinidae</taxon>
        <taxon>Rotaria</taxon>
    </lineage>
</organism>
<dbReference type="Pfam" id="PF04998">
    <property type="entry name" value="RNA_pol_Rpb1_5"/>
    <property type="match status" value="1"/>
</dbReference>
<dbReference type="SUPFAM" id="SSF64484">
    <property type="entry name" value="beta and beta-prime subunits of DNA dependent RNA-polymerase"/>
    <property type="match status" value="1"/>
</dbReference>
<keyword evidence="6" id="KW-0804">Transcription</keyword>
<dbReference type="PANTHER" id="PTHR19376:SF11">
    <property type="entry name" value="DNA-DIRECTED RNA POLYMERASE I SUBUNIT RPA1"/>
    <property type="match status" value="1"/>
</dbReference>
<dbReference type="GO" id="GO:0003899">
    <property type="term" value="F:DNA-directed RNA polymerase activity"/>
    <property type="evidence" value="ECO:0007669"/>
    <property type="project" value="UniProtKB-EC"/>
</dbReference>
<keyword evidence="4" id="KW-0808">Transferase</keyword>
<dbReference type="EC" id="2.7.7.6" evidence="2"/>
<dbReference type="AlphaFoldDB" id="A0A820ALZ0"/>
<dbReference type="GO" id="GO:0006351">
    <property type="term" value="P:DNA-templated transcription"/>
    <property type="evidence" value="ECO:0007669"/>
    <property type="project" value="InterPro"/>
</dbReference>
<comment type="caution">
    <text evidence="8">The sequence shown here is derived from an EMBL/GenBank/DDBJ whole genome shotgun (WGS) entry which is preliminary data.</text>
</comment>
<accession>A0A820ALZ0</accession>
<comment type="similarity">
    <text evidence="1">Belongs to the RNA polymerase beta' chain family.</text>
</comment>
<evidence type="ECO:0000256" key="3">
    <source>
        <dbReference type="ARBA" id="ARBA00022478"/>
    </source>
</evidence>
<dbReference type="EMBL" id="CAJOAX010019906">
    <property type="protein sequence ID" value="CAF4191399.1"/>
    <property type="molecule type" value="Genomic_DNA"/>
</dbReference>
<dbReference type="Proteomes" id="UP000663823">
    <property type="component" value="Unassembled WGS sequence"/>
</dbReference>
<evidence type="ECO:0000256" key="5">
    <source>
        <dbReference type="ARBA" id="ARBA00022695"/>
    </source>
</evidence>
<evidence type="ECO:0000256" key="6">
    <source>
        <dbReference type="ARBA" id="ARBA00023163"/>
    </source>
</evidence>
<evidence type="ECO:0000259" key="7">
    <source>
        <dbReference type="Pfam" id="PF04998"/>
    </source>
</evidence>
<dbReference type="GO" id="GO:0005736">
    <property type="term" value="C:RNA polymerase I complex"/>
    <property type="evidence" value="ECO:0007669"/>
    <property type="project" value="TreeGrafter"/>
</dbReference>
<dbReference type="InterPro" id="IPR045867">
    <property type="entry name" value="DNA-dir_RpoC_beta_prime"/>
</dbReference>
<evidence type="ECO:0000256" key="4">
    <source>
        <dbReference type="ARBA" id="ARBA00022679"/>
    </source>
</evidence>
<feature type="domain" description="RNA polymerase Rpb1" evidence="7">
    <location>
        <begin position="73"/>
        <end position="166"/>
    </location>
</feature>
<keyword evidence="5" id="KW-0548">Nucleotidyltransferase</keyword>
<gene>
    <name evidence="8" type="ORF">OTI717_LOCUS38165</name>
</gene>